<dbReference type="Pfam" id="PF02475">
    <property type="entry name" value="TRM5-TYW2_MTfase"/>
    <property type="match status" value="1"/>
</dbReference>
<dbReference type="FunCoup" id="F4S076">
    <property type="interactions" value="270"/>
</dbReference>
<gene>
    <name evidence="8" type="ORF">MELLADRAFT_110558</name>
</gene>
<evidence type="ECO:0000256" key="4">
    <source>
        <dbReference type="ARBA" id="ARBA00022691"/>
    </source>
</evidence>
<organism evidence="9">
    <name type="scientific">Melampsora larici-populina (strain 98AG31 / pathotype 3-4-7)</name>
    <name type="common">Poplar leaf rust fungus</name>
    <dbReference type="NCBI Taxonomy" id="747676"/>
    <lineage>
        <taxon>Eukaryota</taxon>
        <taxon>Fungi</taxon>
        <taxon>Dikarya</taxon>
        <taxon>Basidiomycota</taxon>
        <taxon>Pucciniomycotina</taxon>
        <taxon>Pucciniomycetes</taxon>
        <taxon>Pucciniales</taxon>
        <taxon>Melampsoraceae</taxon>
        <taxon>Melampsora</taxon>
    </lineage>
</organism>
<dbReference type="GeneID" id="18924115"/>
<dbReference type="STRING" id="747676.F4S076"/>
<dbReference type="PROSITE" id="PS51684">
    <property type="entry name" value="SAM_MT_TRM5_TYW2"/>
    <property type="match status" value="1"/>
</dbReference>
<proteinExistence type="predicted"/>
<evidence type="ECO:0000256" key="6">
    <source>
        <dbReference type="ARBA" id="ARBA00049400"/>
    </source>
</evidence>
<dbReference type="PANTHER" id="PTHR23245:SF25">
    <property type="entry name" value="TRNA WYBUTOSINE-SYNTHESIZING PROTEIN 2 HOMOLOG"/>
    <property type="match status" value="1"/>
</dbReference>
<name>F4S076_MELLP</name>
<dbReference type="KEGG" id="mlr:MELLADRAFT_110558"/>
<dbReference type="RefSeq" id="XP_007414746.1">
    <property type="nucleotide sequence ID" value="XM_007414684.1"/>
</dbReference>
<dbReference type="Proteomes" id="UP000001072">
    <property type="component" value="Unassembled WGS sequence"/>
</dbReference>
<dbReference type="GO" id="GO:0102522">
    <property type="term" value="F:tRNA 4-demethylwyosine alpha-amino-alpha-carboxypropyltransferase activity"/>
    <property type="evidence" value="ECO:0007669"/>
    <property type="project" value="UniProtKB-EC"/>
</dbReference>
<dbReference type="InParanoid" id="F4S076"/>
<evidence type="ECO:0000259" key="7">
    <source>
        <dbReference type="PROSITE" id="PS51684"/>
    </source>
</evidence>
<dbReference type="PANTHER" id="PTHR23245">
    <property type="entry name" value="TRNA METHYLTRANSFERASE"/>
    <property type="match status" value="1"/>
</dbReference>
<comment type="catalytic activity">
    <reaction evidence="6">
        <text>4-demethylwyosine(37) in tRNA(Phe) + S-adenosyl-L-methionine = 4-demethyl-7-[(3S)-3-amino-3-carboxypropyl]wyosine(37) in tRNA(Phe) + S-methyl-5'-thioadenosine + H(+)</text>
        <dbReference type="Rhea" id="RHEA:36355"/>
        <dbReference type="Rhea" id="RHEA-COMP:10164"/>
        <dbReference type="Rhea" id="RHEA-COMP:10378"/>
        <dbReference type="ChEBI" id="CHEBI:15378"/>
        <dbReference type="ChEBI" id="CHEBI:17509"/>
        <dbReference type="ChEBI" id="CHEBI:59789"/>
        <dbReference type="ChEBI" id="CHEBI:64315"/>
        <dbReference type="ChEBI" id="CHEBI:73550"/>
        <dbReference type="EC" id="2.5.1.114"/>
    </reaction>
</comment>
<keyword evidence="9" id="KW-1185">Reference proteome</keyword>
<protein>
    <recommendedName>
        <fullName evidence="2">tRNA(Phe) (4-demethylwyosine(37)-C(7)) aminocarboxypropyltransferase</fullName>
        <ecNumber evidence="2">2.5.1.114</ecNumber>
    </recommendedName>
</protein>
<reference evidence="9" key="1">
    <citation type="journal article" date="2011" name="Proc. Natl. Acad. Sci. U.S.A.">
        <title>Obligate biotrophy features unraveled by the genomic analysis of rust fungi.</title>
        <authorList>
            <person name="Duplessis S."/>
            <person name="Cuomo C.A."/>
            <person name="Lin Y.-C."/>
            <person name="Aerts A."/>
            <person name="Tisserant E."/>
            <person name="Veneault-Fourrey C."/>
            <person name="Joly D.L."/>
            <person name="Hacquard S."/>
            <person name="Amselem J."/>
            <person name="Cantarel B.L."/>
            <person name="Chiu R."/>
            <person name="Coutinho P.M."/>
            <person name="Feau N."/>
            <person name="Field M."/>
            <person name="Frey P."/>
            <person name="Gelhaye E."/>
            <person name="Goldberg J."/>
            <person name="Grabherr M.G."/>
            <person name="Kodira C.D."/>
            <person name="Kohler A."/>
            <person name="Kuees U."/>
            <person name="Lindquist E.A."/>
            <person name="Lucas S.M."/>
            <person name="Mago R."/>
            <person name="Mauceli E."/>
            <person name="Morin E."/>
            <person name="Murat C."/>
            <person name="Pangilinan J.L."/>
            <person name="Park R."/>
            <person name="Pearson M."/>
            <person name="Quesneville H."/>
            <person name="Rouhier N."/>
            <person name="Sakthikumar S."/>
            <person name="Salamov A.A."/>
            <person name="Schmutz J."/>
            <person name="Selles B."/>
            <person name="Shapiro H."/>
            <person name="Tanguay P."/>
            <person name="Tuskan G.A."/>
            <person name="Henrissat B."/>
            <person name="Van de Peer Y."/>
            <person name="Rouze P."/>
            <person name="Ellis J.G."/>
            <person name="Dodds P.N."/>
            <person name="Schein J.E."/>
            <person name="Zhong S."/>
            <person name="Hamelin R.C."/>
            <person name="Grigoriev I.V."/>
            <person name="Szabo L.J."/>
            <person name="Martin F."/>
        </authorList>
    </citation>
    <scope>NUCLEOTIDE SEQUENCE [LARGE SCALE GENOMIC DNA]</scope>
    <source>
        <strain evidence="9">98AG31 / pathotype 3-4-7</strain>
    </source>
</reference>
<dbReference type="OrthoDB" id="2387925at2759"/>
<dbReference type="GO" id="GO:0005737">
    <property type="term" value="C:cytoplasm"/>
    <property type="evidence" value="ECO:0007669"/>
    <property type="project" value="TreeGrafter"/>
</dbReference>
<comment type="pathway">
    <text evidence="1">tRNA modification; wybutosine-tRNA(Phe) biosynthesis.</text>
</comment>
<dbReference type="InterPro" id="IPR056743">
    <property type="entry name" value="TRM5-TYW2-like_MTfase"/>
</dbReference>
<evidence type="ECO:0000313" key="8">
    <source>
        <dbReference type="EMBL" id="EGG01912.1"/>
    </source>
</evidence>
<dbReference type="EMBL" id="GL883134">
    <property type="protein sequence ID" value="EGG01912.1"/>
    <property type="molecule type" value="Genomic_DNA"/>
</dbReference>
<dbReference type="InterPro" id="IPR030382">
    <property type="entry name" value="MeTrfase_TRM5/TYW2"/>
</dbReference>
<dbReference type="SUPFAM" id="SSF53335">
    <property type="entry name" value="S-adenosyl-L-methionine-dependent methyltransferases"/>
    <property type="match status" value="1"/>
</dbReference>
<dbReference type="VEuPathDB" id="FungiDB:MELLADRAFT_110558"/>
<dbReference type="GO" id="GO:0030488">
    <property type="term" value="P:tRNA methylation"/>
    <property type="evidence" value="ECO:0007669"/>
    <property type="project" value="TreeGrafter"/>
</dbReference>
<feature type="domain" description="SAM-dependent methyltransferase TRM5/TYW2-type" evidence="7">
    <location>
        <begin position="170"/>
        <end position="437"/>
    </location>
</feature>
<evidence type="ECO:0000256" key="2">
    <source>
        <dbReference type="ARBA" id="ARBA00012265"/>
    </source>
</evidence>
<evidence type="ECO:0000256" key="5">
    <source>
        <dbReference type="ARBA" id="ARBA00022694"/>
    </source>
</evidence>
<dbReference type="Gene3D" id="3.40.50.150">
    <property type="entry name" value="Vaccinia Virus protein VP39"/>
    <property type="match status" value="1"/>
</dbReference>
<keyword evidence="5" id="KW-0819">tRNA processing</keyword>
<evidence type="ECO:0000256" key="1">
    <source>
        <dbReference type="ARBA" id="ARBA00004797"/>
    </source>
</evidence>
<keyword evidence="4" id="KW-0949">S-adenosyl-L-methionine</keyword>
<dbReference type="GO" id="GO:0008175">
    <property type="term" value="F:tRNA methyltransferase activity"/>
    <property type="evidence" value="ECO:0007669"/>
    <property type="project" value="TreeGrafter"/>
</dbReference>
<evidence type="ECO:0000256" key="3">
    <source>
        <dbReference type="ARBA" id="ARBA00022679"/>
    </source>
</evidence>
<dbReference type="EC" id="2.5.1.114" evidence="2"/>
<dbReference type="InterPro" id="IPR029063">
    <property type="entry name" value="SAM-dependent_MTases_sf"/>
</dbReference>
<dbReference type="CDD" id="cd02440">
    <property type="entry name" value="AdoMet_MTases"/>
    <property type="match status" value="1"/>
</dbReference>
<dbReference type="AlphaFoldDB" id="F4S076"/>
<dbReference type="eggNOG" id="KOG1227">
    <property type="taxonomic scope" value="Eukaryota"/>
</dbReference>
<evidence type="ECO:0000313" key="9">
    <source>
        <dbReference type="Proteomes" id="UP000001072"/>
    </source>
</evidence>
<dbReference type="HOGENOM" id="CLU_618315_0_0_1"/>
<sequence>MKSLQVINHNNQVDHEVYRLHAVCLPQSVHSLKLILKHAKLYERHQPIKTDDPLIQIPLNLIDTSSKSLTPVLLPPNHPLVPPLPPTEVPLDQSSLLGYQWLPDPIDPPTRLKHLPASPLIRALQRFNQNRISNELLTDFPTWEAYHDFLLFQPGAFLSKPYTDLIKNQSDQDAFFRLISEEFQCNHIARKGYIDRADPKRHPHIEPLHGDFGKGEFDTTFWTSTRFPTDHGHITYVWAPTQTMYCRGNAIEKRRIANLPNVMGRIVVDLFCGIGFFTFPYLLAGAQRVISCEISSWAVEGLKRGAMANNVLSYVAGSPSEFKLDQESEDAKLWIVPYPNEKAVEIYKGKATHVNLGLLPSSIEFLPQALLALQPEGGWLHIHGEARRKEETFWVIKVLDSIRSIGENRKIHLEGLHRVKSMGPVLIHWVAEICIGSPIRNSN</sequence>
<accession>F4S076</accession>
<keyword evidence="3" id="KW-0808">Transferase</keyword>
<dbReference type="GO" id="GO:0031591">
    <property type="term" value="P:wybutosine biosynthetic process"/>
    <property type="evidence" value="ECO:0007669"/>
    <property type="project" value="TreeGrafter"/>
</dbReference>